<dbReference type="GO" id="GO:0055085">
    <property type="term" value="P:transmembrane transport"/>
    <property type="evidence" value="ECO:0007669"/>
    <property type="project" value="UniProtKB-ARBA"/>
</dbReference>
<comment type="caution">
    <text evidence="6">The sequence shown here is derived from an EMBL/GenBank/DDBJ whole genome shotgun (WGS) entry which is preliminary data.</text>
</comment>
<evidence type="ECO:0000256" key="2">
    <source>
        <dbReference type="ARBA" id="ARBA00022448"/>
    </source>
</evidence>
<dbReference type="AlphaFoldDB" id="A0A2U1TIA1"/>
<feature type="domain" description="ABC transporter" evidence="5">
    <location>
        <begin position="12"/>
        <end position="257"/>
    </location>
</feature>
<dbReference type="InterPro" id="IPR027417">
    <property type="entry name" value="P-loop_NTPase"/>
</dbReference>
<evidence type="ECO:0000313" key="7">
    <source>
        <dbReference type="Proteomes" id="UP000244962"/>
    </source>
</evidence>
<gene>
    <name evidence="6" type="ORF">DF223_02295</name>
</gene>
<dbReference type="EMBL" id="QEFB01000001">
    <property type="protein sequence ID" value="PWC08617.1"/>
    <property type="molecule type" value="Genomic_DNA"/>
</dbReference>
<dbReference type="PROSITE" id="PS00211">
    <property type="entry name" value="ABC_TRANSPORTER_1"/>
    <property type="match status" value="1"/>
</dbReference>
<dbReference type="SUPFAM" id="SSF52540">
    <property type="entry name" value="P-loop containing nucleoside triphosphate hydrolases"/>
    <property type="match status" value="2"/>
</dbReference>
<dbReference type="PROSITE" id="PS50893">
    <property type="entry name" value="ABC_TRANSPORTER_2"/>
    <property type="match status" value="2"/>
</dbReference>
<protein>
    <submittedName>
        <fullName evidence="6">ABC transporter ATP-binding protein</fullName>
    </submittedName>
</protein>
<dbReference type="GO" id="GO:0005524">
    <property type="term" value="F:ATP binding"/>
    <property type="evidence" value="ECO:0007669"/>
    <property type="project" value="UniProtKB-KW"/>
</dbReference>
<dbReference type="GO" id="GO:0015833">
    <property type="term" value="P:peptide transport"/>
    <property type="evidence" value="ECO:0007669"/>
    <property type="project" value="InterPro"/>
</dbReference>
<dbReference type="InterPro" id="IPR050319">
    <property type="entry name" value="ABC_transp_ATP-bind"/>
</dbReference>
<dbReference type="InterPro" id="IPR017871">
    <property type="entry name" value="ABC_transporter-like_CS"/>
</dbReference>
<dbReference type="Proteomes" id="UP000244962">
    <property type="component" value="Unassembled WGS sequence"/>
</dbReference>
<dbReference type="SMART" id="SM00382">
    <property type="entry name" value="AAA"/>
    <property type="match status" value="2"/>
</dbReference>
<proteinExistence type="inferred from homology"/>
<dbReference type="NCBIfam" id="NF008453">
    <property type="entry name" value="PRK11308.1"/>
    <property type="match status" value="2"/>
</dbReference>
<sequence>MNASTGSASPLLEVDGLSVSFGGVPVVRDISLSIGRGECVAIVGESGSGKSVTARALLGLAGRGSEVTASRLTLAGRDLTAASERDWRGIRGSQVGLVLQDALVSLDPLRPIGREIGDALRLHANLSATDARNRVVEVLARVGMPDPERAVSQRAGELSGGLRQRALIAAAIALDPPFVIADEPTTALDVTIQARILDLLAELRSRGTGILLISHDLAVVSAIADRVLVLKDGSVVESGTTRELLTRPREDYTRRLIAAVPTDKPRGTPLVPVQESDVTDVGTARARVDPTASVRRATTPAKADATPAVLEARSLVKTYRSPAGRFRAVDGVSFTLGRGETLGLVGESGSGKTTVARLVLALTAADEGEVLLDGAPFSTLRERERRPLRPRIGAIYQDSLSSFDPRLSVRRILDDAIGTAPATDRSTVEELLDAVGLASGVADVRPLLLSGGQRQRVSIARALAARPDVIVCDEPVSALDVTVQAQVLDLLDRLQVERELSYLFISHDLGVVRHMSDRVAAMKDGQIVETGDAAAVFADPQHPYTARLVADVPRLLPTH</sequence>
<dbReference type="InterPro" id="IPR003439">
    <property type="entry name" value="ABC_transporter-like_ATP-bd"/>
</dbReference>
<dbReference type="PANTHER" id="PTHR43776:SF7">
    <property type="entry name" value="D,D-DIPEPTIDE TRANSPORT ATP-BINDING PROTEIN DDPF-RELATED"/>
    <property type="match status" value="1"/>
</dbReference>
<evidence type="ECO:0000259" key="5">
    <source>
        <dbReference type="PROSITE" id="PS50893"/>
    </source>
</evidence>
<dbReference type="KEGG" id="myl:C3E77_08535"/>
<evidence type="ECO:0000256" key="3">
    <source>
        <dbReference type="ARBA" id="ARBA00022741"/>
    </source>
</evidence>
<evidence type="ECO:0000256" key="1">
    <source>
        <dbReference type="ARBA" id="ARBA00005417"/>
    </source>
</evidence>
<dbReference type="InterPro" id="IPR013563">
    <property type="entry name" value="Oligopep_ABC_C"/>
</dbReference>
<dbReference type="CDD" id="cd03257">
    <property type="entry name" value="ABC_NikE_OppD_transporters"/>
    <property type="match status" value="2"/>
</dbReference>
<organism evidence="6 7">
    <name type="scientific">Mycetocola zhujimingii</name>
    <dbReference type="NCBI Taxonomy" id="2079792"/>
    <lineage>
        <taxon>Bacteria</taxon>
        <taxon>Bacillati</taxon>
        <taxon>Actinomycetota</taxon>
        <taxon>Actinomycetes</taxon>
        <taxon>Micrococcales</taxon>
        <taxon>Microbacteriaceae</taxon>
        <taxon>Mycetocola</taxon>
    </lineage>
</organism>
<comment type="similarity">
    <text evidence="1">Belongs to the ABC transporter superfamily.</text>
</comment>
<evidence type="ECO:0000313" key="6">
    <source>
        <dbReference type="EMBL" id="PWC08617.1"/>
    </source>
</evidence>
<dbReference type="PANTHER" id="PTHR43776">
    <property type="entry name" value="TRANSPORT ATP-BINDING PROTEIN"/>
    <property type="match status" value="1"/>
</dbReference>
<accession>A0A2U1TIA1</accession>
<evidence type="ECO:0000256" key="4">
    <source>
        <dbReference type="ARBA" id="ARBA00022840"/>
    </source>
</evidence>
<keyword evidence="4 6" id="KW-0067">ATP-binding</keyword>
<dbReference type="Gene3D" id="3.40.50.300">
    <property type="entry name" value="P-loop containing nucleotide triphosphate hydrolases"/>
    <property type="match status" value="2"/>
</dbReference>
<name>A0A2U1TIA1_9MICO</name>
<dbReference type="Pfam" id="PF08352">
    <property type="entry name" value="oligo_HPY"/>
    <property type="match status" value="2"/>
</dbReference>
<dbReference type="OrthoDB" id="4008250at2"/>
<keyword evidence="2" id="KW-0813">Transport</keyword>
<dbReference type="InterPro" id="IPR003593">
    <property type="entry name" value="AAA+_ATPase"/>
</dbReference>
<feature type="domain" description="ABC transporter" evidence="5">
    <location>
        <begin position="310"/>
        <end position="549"/>
    </location>
</feature>
<dbReference type="Pfam" id="PF00005">
    <property type="entry name" value="ABC_tran"/>
    <property type="match status" value="2"/>
</dbReference>
<dbReference type="GO" id="GO:0016887">
    <property type="term" value="F:ATP hydrolysis activity"/>
    <property type="evidence" value="ECO:0007669"/>
    <property type="project" value="InterPro"/>
</dbReference>
<keyword evidence="7" id="KW-1185">Reference proteome</keyword>
<keyword evidence="3" id="KW-0547">Nucleotide-binding</keyword>
<reference evidence="7" key="1">
    <citation type="submission" date="2018-04" db="EMBL/GenBank/DDBJ databases">
        <authorList>
            <person name="Liu S."/>
            <person name="Wang Z."/>
            <person name="Li J."/>
        </authorList>
    </citation>
    <scope>NUCLEOTIDE SEQUENCE [LARGE SCALE GENOMIC DNA]</scope>
    <source>
        <strain evidence="7">622</strain>
    </source>
</reference>